<dbReference type="EMBL" id="JANBPW010001875">
    <property type="protein sequence ID" value="KAJ1942785.1"/>
    <property type="molecule type" value="Genomic_DNA"/>
</dbReference>
<dbReference type="Proteomes" id="UP001150603">
    <property type="component" value="Unassembled WGS sequence"/>
</dbReference>
<keyword evidence="2" id="KW-1185">Reference proteome</keyword>
<gene>
    <name evidence="1" type="ORF">FBU59_003098</name>
</gene>
<evidence type="ECO:0000313" key="1">
    <source>
        <dbReference type="EMBL" id="KAJ1942785.1"/>
    </source>
</evidence>
<reference evidence="1" key="1">
    <citation type="submission" date="2022-07" db="EMBL/GenBank/DDBJ databases">
        <title>Phylogenomic reconstructions and comparative analyses of Kickxellomycotina fungi.</title>
        <authorList>
            <person name="Reynolds N.K."/>
            <person name="Stajich J.E."/>
            <person name="Barry K."/>
            <person name="Grigoriev I.V."/>
            <person name="Crous P."/>
            <person name="Smith M.E."/>
        </authorList>
    </citation>
    <scope>NUCLEOTIDE SEQUENCE</scope>
    <source>
        <strain evidence="1">NRRL 5244</strain>
    </source>
</reference>
<protein>
    <submittedName>
        <fullName evidence="1">Uncharacterized protein</fullName>
    </submittedName>
</protein>
<name>A0ACC1J9E4_9FUNG</name>
<proteinExistence type="predicted"/>
<evidence type="ECO:0000313" key="2">
    <source>
        <dbReference type="Proteomes" id="UP001150603"/>
    </source>
</evidence>
<accession>A0ACC1J9E4</accession>
<organism evidence="1 2">
    <name type="scientific">Linderina macrospora</name>
    <dbReference type="NCBI Taxonomy" id="4868"/>
    <lineage>
        <taxon>Eukaryota</taxon>
        <taxon>Fungi</taxon>
        <taxon>Fungi incertae sedis</taxon>
        <taxon>Zoopagomycota</taxon>
        <taxon>Kickxellomycotina</taxon>
        <taxon>Kickxellomycetes</taxon>
        <taxon>Kickxellales</taxon>
        <taxon>Kickxellaceae</taxon>
        <taxon>Linderina</taxon>
    </lineage>
</organism>
<comment type="caution">
    <text evidence="1">The sequence shown here is derived from an EMBL/GenBank/DDBJ whole genome shotgun (WGS) entry which is preliminary data.</text>
</comment>
<sequence length="94" mass="9151">MFAKLSAIAAVAAVVAANPPVYPVANAHNNAYLTVTGPPAIAQPPAVVVAPSSVVQNAGTDETTITSTITNGAGTNALGMGAVALAGSIMMAYL</sequence>